<evidence type="ECO:0000313" key="2">
    <source>
        <dbReference type="Proteomes" id="UP000280707"/>
    </source>
</evidence>
<keyword evidence="1" id="KW-0436">Ligase</keyword>
<reference evidence="1 2" key="1">
    <citation type="submission" date="2018-12" db="EMBL/GenBank/DDBJ databases">
        <authorList>
            <consortium name="Pathogen Informatics"/>
        </authorList>
    </citation>
    <scope>NUCLEOTIDE SEQUENCE [LARGE SCALE GENOMIC DNA]</scope>
    <source>
        <strain evidence="1 2">NCTC934</strain>
    </source>
</reference>
<sequence length="84" mass="8698">MVYFHGGQLALNALADASGLDLDLALFAVDEDAPNAAIVGEITETGALTLDGESVAISQLLEAWFSTLPELFGYAVVGVNSVVE</sequence>
<keyword evidence="2" id="KW-1185">Reference proteome</keyword>
<accession>A0ABY6TGU6</accession>
<organism evidence="1 2">
    <name type="scientific">Corynebacterium segmentosum</name>
    <dbReference type="NCBI Taxonomy" id="43990"/>
    <lineage>
        <taxon>Bacteria</taxon>
        <taxon>Bacillati</taxon>
        <taxon>Actinomycetota</taxon>
        <taxon>Actinomycetes</taxon>
        <taxon>Mycobacteriales</taxon>
        <taxon>Corynebacteriaceae</taxon>
        <taxon>Corynebacterium</taxon>
    </lineage>
</organism>
<name>A0ABY6TGU6_9CORY</name>
<dbReference type="EC" id="6.3.5.3" evidence="1"/>
<dbReference type="GO" id="GO:0004642">
    <property type="term" value="F:phosphoribosylformylglycinamidine synthase activity"/>
    <property type="evidence" value="ECO:0007669"/>
    <property type="project" value="UniProtKB-EC"/>
</dbReference>
<proteinExistence type="predicted"/>
<dbReference type="Proteomes" id="UP000280707">
    <property type="component" value="Chromosome"/>
</dbReference>
<protein>
    <submittedName>
        <fullName evidence="1">Phosphoribosylformylglycinamidine synthase 2</fullName>
        <ecNumber evidence="1">6.3.5.3</ecNumber>
    </submittedName>
</protein>
<dbReference type="EMBL" id="LR134408">
    <property type="protein sequence ID" value="VEH73591.1"/>
    <property type="molecule type" value="Genomic_DNA"/>
</dbReference>
<gene>
    <name evidence="1" type="primary">purLC</name>
    <name evidence="1" type="ORF">NCTC934_01907</name>
</gene>
<evidence type="ECO:0000313" key="1">
    <source>
        <dbReference type="EMBL" id="VEH73591.1"/>
    </source>
</evidence>